<protein>
    <submittedName>
        <fullName evidence="1">NAD(P)-binding protein</fullName>
    </submittedName>
</protein>
<keyword evidence="2" id="KW-1185">Reference proteome</keyword>
<gene>
    <name evidence="1" type="ORF">ACFPK1_27360</name>
</gene>
<name>A0ABV9ZL28_9PSEU</name>
<dbReference type="Pfam" id="PF13450">
    <property type="entry name" value="NAD_binding_8"/>
    <property type="match status" value="1"/>
</dbReference>
<dbReference type="InterPro" id="IPR036188">
    <property type="entry name" value="FAD/NAD-bd_sf"/>
</dbReference>
<dbReference type="PANTHER" id="PTHR21197">
    <property type="entry name" value="UDP-GALACTOPYRANOSE MUTASE"/>
    <property type="match status" value="1"/>
</dbReference>
<dbReference type="RefSeq" id="WP_378024117.1">
    <property type="nucleotide sequence ID" value="NZ_JBHSKG010000019.1"/>
</dbReference>
<comment type="caution">
    <text evidence="1">The sequence shown here is derived from an EMBL/GenBank/DDBJ whole genome shotgun (WGS) entry which is preliminary data.</text>
</comment>
<reference evidence="2" key="1">
    <citation type="journal article" date="2019" name="Int. J. Syst. Evol. Microbiol.">
        <title>The Global Catalogue of Microorganisms (GCM) 10K type strain sequencing project: providing services to taxonomists for standard genome sequencing and annotation.</title>
        <authorList>
            <consortium name="The Broad Institute Genomics Platform"/>
            <consortium name="The Broad Institute Genome Sequencing Center for Infectious Disease"/>
            <person name="Wu L."/>
            <person name="Ma J."/>
        </authorList>
    </citation>
    <scope>NUCLEOTIDE SEQUENCE [LARGE SCALE GENOMIC DNA]</scope>
    <source>
        <strain evidence="2">XZYJ18</strain>
    </source>
</reference>
<evidence type="ECO:0000313" key="2">
    <source>
        <dbReference type="Proteomes" id="UP001596175"/>
    </source>
</evidence>
<dbReference type="Proteomes" id="UP001596175">
    <property type="component" value="Unassembled WGS sequence"/>
</dbReference>
<dbReference type="Gene3D" id="3.50.50.60">
    <property type="entry name" value="FAD/NAD(P)-binding domain"/>
    <property type="match status" value="1"/>
</dbReference>
<organism evidence="1 2">
    <name type="scientific">Actinomycetospora rhizophila</name>
    <dbReference type="NCBI Taxonomy" id="1416876"/>
    <lineage>
        <taxon>Bacteria</taxon>
        <taxon>Bacillati</taxon>
        <taxon>Actinomycetota</taxon>
        <taxon>Actinomycetes</taxon>
        <taxon>Pseudonocardiales</taxon>
        <taxon>Pseudonocardiaceae</taxon>
        <taxon>Actinomycetospora</taxon>
    </lineage>
</organism>
<evidence type="ECO:0000313" key="1">
    <source>
        <dbReference type="EMBL" id="MFC5141982.1"/>
    </source>
</evidence>
<dbReference type="EMBL" id="JBHSKG010000019">
    <property type="protein sequence ID" value="MFC5141982.1"/>
    <property type="molecule type" value="Genomic_DNA"/>
</dbReference>
<proteinExistence type="predicted"/>
<sequence>MLGAGITGLVSASILLVQGAHRVLLIDEYPQVGGNHLDWSVGEYTFDVGSLIFQDDSPLLRHFPEILPRYVPIEPSWSKINPQGTVTRYPFSLREDFLAAGLWECLRLLGSALLARVAHRRMRNARDFARRWIGTRMLRRSGLENYMERFCGLPAERIDLSFAQKRMLWIAENAKPGRVIRSGLAALCREEPSPPTNQQLARPPEGFGELYAPAVAALEERGAQFMLGAKPRRVARTSTGFTVDVGDRVVSSTRLVSTIPVDSIRELCGLDTKKHLPTVTLITLFFSFAGRRGFDDSILYNFSHEGAWKRLTVYSDFYGLRNDREYFAVEVISGTRVATAEQAEYDFRRHVVNNGLFLGDLVAEGHHVLTNAYPVYSGGAGERAAKAIAQLREWGVESFGRQGAFEYQPTARVSTIHAEEALAAGASAD</sequence>
<dbReference type="SUPFAM" id="SSF51971">
    <property type="entry name" value="Nucleotide-binding domain"/>
    <property type="match status" value="1"/>
</dbReference>
<accession>A0ABV9ZL28</accession>
<dbReference type="PANTHER" id="PTHR21197:SF0">
    <property type="entry name" value="UDP-GALACTOPYRANOSE MUTASE"/>
    <property type="match status" value="1"/>
</dbReference>